<accession>A0A9X1TCW8</accession>
<protein>
    <submittedName>
        <fullName evidence="1">Uncharacterized protein</fullName>
    </submittedName>
</protein>
<comment type="caution">
    <text evidence="1">The sequence shown here is derived from an EMBL/GenBank/DDBJ whole genome shotgun (WGS) entry which is preliminary data.</text>
</comment>
<dbReference type="EMBL" id="JAJTTC010000001">
    <property type="protein sequence ID" value="MCF0060567.1"/>
    <property type="molecule type" value="Genomic_DNA"/>
</dbReference>
<evidence type="ECO:0000313" key="2">
    <source>
        <dbReference type="Proteomes" id="UP001139000"/>
    </source>
</evidence>
<reference evidence="1" key="1">
    <citation type="submission" date="2021-12" db="EMBL/GenBank/DDBJ databases">
        <title>Novel species in genus Dyadobacter.</title>
        <authorList>
            <person name="Ma C."/>
        </authorList>
    </citation>
    <scope>NUCLEOTIDE SEQUENCE</scope>
    <source>
        <strain evidence="1">LJ419</strain>
    </source>
</reference>
<dbReference type="Proteomes" id="UP001139000">
    <property type="component" value="Unassembled WGS sequence"/>
</dbReference>
<proteinExistence type="predicted"/>
<gene>
    <name evidence="1" type="ORF">LXM26_03625</name>
</gene>
<sequence length="782" mass="86860">MSSLTQLSDICQRLAPFGWAALLKRHGLNIEAPNLEAEIYKDISATIDRNILGFEDFISSGRRAVEPYIPCKSLLFHAFSSPNVHPGPGNSIVDNQDAYPTLTELDALENFIFSSHHGASGVAVRDKTFFEENFQSDNLSITVFAYQYRAGIRSVNERYADFVYSRTGVSRVGTAGPVYVPARRSFWTIPENGEDTIPVLPARYGLFLAEKRLATRREDVLRNPSDNRDYNFPIHKIFSGDDCIRNLNIPDFEFAENHLSEKLKRAFEAINVPQNGFDINHAPFLTSSKSGGKLVSLEPVGSSAILVPEHEETLVSFAEQDGRKVSFRVPARGNNNRFSTSFQIPTFGGGLRLGPEYMNIRFQLMADDTVENVSDQFPAARHNDFLTKVRTGGYDAALFTDKTCDGCIVPQFAGPNPLTDKILPAYSLVTAPDFFPLCDQLEIVNWLAENRLTANEHFAFGAPRPLFNDRSRINPFIELPDSGNAAFSENTQTETVVAIVSMSVFSNSNSIVTKDHNQVSFLTDAASGVFAPGWDVSLVFDRGLNKSFLSSSGLGSPFPEDAKLCAALNSFWPAVAPDASQTFIDDKVNGVIPTAFPMMNSELGYHQNHPLVTTGIKSASTGWDGEQGPFFEGDFQFVNFTNIERSDYTANALKGKISVKQLCMVGASEWIDRMTVLRNCIFILPGNGRVPDSKEMRLVYAEKITDWGEAAERVDVRLTGVGYIFQFAVLEGNELSTGEVMRRKKAVKESYTCQISETFIFFKENSQPNFQAVRRSAIPIRR</sequence>
<name>A0A9X1TCW8_9BACT</name>
<dbReference type="RefSeq" id="WP_234653410.1">
    <property type="nucleotide sequence ID" value="NZ_CP094997.1"/>
</dbReference>
<organism evidence="1 2">
    <name type="scientific">Dyadobacter chenwenxiniae</name>
    <dbReference type="NCBI Taxonomy" id="2906456"/>
    <lineage>
        <taxon>Bacteria</taxon>
        <taxon>Pseudomonadati</taxon>
        <taxon>Bacteroidota</taxon>
        <taxon>Cytophagia</taxon>
        <taxon>Cytophagales</taxon>
        <taxon>Spirosomataceae</taxon>
        <taxon>Dyadobacter</taxon>
    </lineage>
</organism>
<evidence type="ECO:0000313" key="1">
    <source>
        <dbReference type="EMBL" id="MCF0060567.1"/>
    </source>
</evidence>
<keyword evidence="2" id="KW-1185">Reference proteome</keyword>
<dbReference type="AlphaFoldDB" id="A0A9X1TCW8"/>